<accession>A0A2S7UZ53</accession>
<reference evidence="1 2" key="1">
    <citation type="submission" date="2016-12" db="EMBL/GenBank/DDBJ databases">
        <title>Diversity of luminous bacteria.</title>
        <authorList>
            <person name="Yoshizawa S."/>
            <person name="Kogure K."/>
        </authorList>
    </citation>
    <scope>NUCLEOTIDE SEQUENCE [LARGE SCALE GENOMIC DNA]</scope>
    <source>
        <strain evidence="1 2">SA4-48</strain>
    </source>
</reference>
<organism evidence="1 2">
    <name type="scientific">Psychrosphaera saromensis</name>
    <dbReference type="NCBI Taxonomy" id="716813"/>
    <lineage>
        <taxon>Bacteria</taxon>
        <taxon>Pseudomonadati</taxon>
        <taxon>Pseudomonadota</taxon>
        <taxon>Gammaproteobacteria</taxon>
        <taxon>Alteromonadales</taxon>
        <taxon>Pseudoalteromonadaceae</taxon>
        <taxon>Psychrosphaera</taxon>
    </lineage>
</organism>
<dbReference type="EMBL" id="MSCH01000003">
    <property type="protein sequence ID" value="PQJ54550.1"/>
    <property type="molecule type" value="Genomic_DNA"/>
</dbReference>
<dbReference type="RefSeq" id="WP_105053070.1">
    <property type="nucleotide sequence ID" value="NZ_BMYG01000001.1"/>
</dbReference>
<evidence type="ECO:0000313" key="2">
    <source>
        <dbReference type="Proteomes" id="UP000239007"/>
    </source>
</evidence>
<comment type="caution">
    <text evidence="1">The sequence shown here is derived from an EMBL/GenBank/DDBJ whole genome shotgun (WGS) entry which is preliminary data.</text>
</comment>
<gene>
    <name evidence="1" type="ORF">BTO11_13435</name>
</gene>
<protein>
    <submittedName>
        <fullName evidence="1">Uncharacterized protein</fullName>
    </submittedName>
</protein>
<dbReference type="Proteomes" id="UP000239007">
    <property type="component" value="Unassembled WGS sequence"/>
</dbReference>
<dbReference type="OrthoDB" id="6314336at2"/>
<dbReference type="AlphaFoldDB" id="A0A2S7UZ53"/>
<keyword evidence="2" id="KW-1185">Reference proteome</keyword>
<sequence length="158" mass="18365">MKFVIVFSLLFFSHISYSKESLPDDCIHLKSVGKANFVLLNKKEFIQLGECLAIHFIKKHSELDLVRSCNEVDEDRRNLLGILSLSKLEAILIGQCVGAIKYIYQHYNNEPINNSSNRWQSTYVYRCIKGKKAVDKIRYSSKKLLNRTNLLKLLCYMK</sequence>
<evidence type="ECO:0000313" key="1">
    <source>
        <dbReference type="EMBL" id="PQJ54550.1"/>
    </source>
</evidence>
<proteinExistence type="predicted"/>
<name>A0A2S7UZ53_9GAMM</name>